<protein>
    <submittedName>
        <fullName evidence="2">2',5'-phosphodiesterase</fullName>
    </submittedName>
</protein>
<dbReference type="Pfam" id="PF03372">
    <property type="entry name" value="Exo_endo_phos"/>
    <property type="match status" value="1"/>
</dbReference>
<dbReference type="InterPro" id="IPR036691">
    <property type="entry name" value="Endo/exonu/phosph_ase_sf"/>
</dbReference>
<dbReference type="PANTHER" id="PTHR12121:SF37">
    <property type="entry name" value="2',5'-PHOSPHODIESTERASE 12"/>
    <property type="match status" value="1"/>
</dbReference>
<sequence>FVGSSFRRSYISRSRLLAIPLQHLLGQSYVVQGIFTTYLKHSLPNVLPVSTYRWAPVCTYRRTVPSFNCWQTGRSYSDSAFYSKDGRSQQMAHHDQATITNLADTTDLKPFYVYRSENDGVVQVCVEFQLQSPDGSLSYFQFKRPAVEQLSTFLSSIVTKVNNTFARKSGKQTKRNNQPSIHLSVTGVSLLRQIAEKLSHPRYIKVDQNNGLSDTLLADALCSVTELDSFFLQFDFSALKPVILQMVRNPARVKKCVLNTVPMVGCPVVPAIELENASLTNCEFVWFVSESKEWPSDPCHFGFVFTPRSEHLGCRVRLAVCPRDETGRIGLVRSRLTSELMVDCPVTCAWPVRAEPQQNFHMERYTFVQIILYALVFTVNDRWYGSVIWPTLIYVRLLNRFRATEKPVTNNGFRVVSYNILAAHYACSDSARNQIFRHCPLENLDQSYRLPLILRELFAYRADLICLQEVDAGVFQHYLKPAMKCHLNMEGIYVGKRRLRESGDPPEFKVSLHEEKAEGCVIFYRPSHFELVRECHLPSILSHAAQDPYVSKILKRIQAGDKTYSNEQKSCPDIFRSNFKEDGQKAQAHCLAAVLFRARQSSNDAVSDRLIVVGCTHFYFSPAANCWRYIQACTVRQHLNAIAVKAHTEFKLPVSILFCGDINQTPEGPAYTALLEEAEGERIPSRSLLLSSAYPVDADAFTNWVPGFSAALDVILYSAQSGLTCSRALPLCSKETIATQLKEQCSDDTLVIRGEPVAELDKYALPNAQFPSDHLALVAEFTWANEDS</sequence>
<dbReference type="PANTHER" id="PTHR12121">
    <property type="entry name" value="CARBON CATABOLITE REPRESSOR PROTEIN 4"/>
    <property type="match status" value="1"/>
</dbReference>
<gene>
    <name evidence="2" type="ORF">DEA37_0007224</name>
</gene>
<organism evidence="2 3">
    <name type="scientific">Paragonimus westermani</name>
    <dbReference type="NCBI Taxonomy" id="34504"/>
    <lineage>
        <taxon>Eukaryota</taxon>
        <taxon>Metazoa</taxon>
        <taxon>Spiralia</taxon>
        <taxon>Lophotrochozoa</taxon>
        <taxon>Platyhelminthes</taxon>
        <taxon>Trematoda</taxon>
        <taxon>Digenea</taxon>
        <taxon>Plagiorchiida</taxon>
        <taxon>Troglotremata</taxon>
        <taxon>Troglotrematidae</taxon>
        <taxon>Paragonimus</taxon>
    </lineage>
</organism>
<feature type="domain" description="Endonuclease/exonuclease/phosphatase" evidence="1">
    <location>
        <begin position="453"/>
        <end position="774"/>
    </location>
</feature>
<dbReference type="EMBL" id="QNGE01000008">
    <property type="protein sequence ID" value="KAA3682472.1"/>
    <property type="molecule type" value="Genomic_DNA"/>
</dbReference>
<accession>A0A5J4P4Z1</accession>
<dbReference type="AlphaFoldDB" id="A0A5J4P4Z1"/>
<dbReference type="SUPFAM" id="SSF56219">
    <property type="entry name" value="DNase I-like"/>
    <property type="match status" value="1"/>
</dbReference>
<comment type="caution">
    <text evidence="2">The sequence shown here is derived from an EMBL/GenBank/DDBJ whole genome shotgun (WGS) entry which is preliminary data.</text>
</comment>
<dbReference type="GO" id="GO:0000175">
    <property type="term" value="F:3'-5'-RNA exonuclease activity"/>
    <property type="evidence" value="ECO:0007669"/>
    <property type="project" value="TreeGrafter"/>
</dbReference>
<evidence type="ECO:0000313" key="3">
    <source>
        <dbReference type="Proteomes" id="UP000324629"/>
    </source>
</evidence>
<reference evidence="2 3" key="1">
    <citation type="journal article" date="2019" name="Gigascience">
        <title>Whole-genome sequence of the oriental lung fluke Paragonimus westermani.</title>
        <authorList>
            <person name="Oey H."/>
            <person name="Zakrzewski M."/>
            <person name="Narain K."/>
            <person name="Devi K.R."/>
            <person name="Agatsuma T."/>
            <person name="Nawaratna S."/>
            <person name="Gobert G.N."/>
            <person name="Jones M.K."/>
            <person name="Ragan M.A."/>
            <person name="McManus D.P."/>
            <person name="Krause L."/>
        </authorList>
    </citation>
    <scope>NUCLEOTIDE SEQUENCE [LARGE SCALE GENOMIC DNA]</scope>
    <source>
        <strain evidence="2 3">IND2009</strain>
    </source>
</reference>
<dbReference type="InterPro" id="IPR005135">
    <property type="entry name" value="Endo/exonuclease/phosphatase"/>
</dbReference>
<dbReference type="GO" id="GO:0000288">
    <property type="term" value="P:nuclear-transcribed mRNA catabolic process, deadenylation-dependent decay"/>
    <property type="evidence" value="ECO:0007669"/>
    <property type="project" value="TreeGrafter"/>
</dbReference>
<evidence type="ECO:0000259" key="1">
    <source>
        <dbReference type="Pfam" id="PF03372"/>
    </source>
</evidence>
<dbReference type="InterPro" id="IPR050410">
    <property type="entry name" value="CCR4/nocturin_mRNA_transcr"/>
</dbReference>
<keyword evidence="3" id="KW-1185">Reference proteome</keyword>
<name>A0A5J4P4Z1_9TREM</name>
<proteinExistence type="predicted"/>
<feature type="non-terminal residue" evidence="2">
    <location>
        <position position="1"/>
    </location>
</feature>
<dbReference type="Gene3D" id="3.60.10.10">
    <property type="entry name" value="Endonuclease/exonuclease/phosphatase"/>
    <property type="match status" value="1"/>
</dbReference>
<evidence type="ECO:0000313" key="2">
    <source>
        <dbReference type="EMBL" id="KAA3682472.1"/>
    </source>
</evidence>
<dbReference type="GO" id="GO:0005739">
    <property type="term" value="C:mitochondrion"/>
    <property type="evidence" value="ECO:0007669"/>
    <property type="project" value="TreeGrafter"/>
</dbReference>
<dbReference type="Proteomes" id="UP000324629">
    <property type="component" value="Unassembled WGS sequence"/>
</dbReference>